<protein>
    <recommendedName>
        <fullName evidence="1">Carrier domain-containing protein</fullName>
    </recommendedName>
</protein>
<accession>A0ABP7XH16</accession>
<dbReference type="PROSITE" id="PS50075">
    <property type="entry name" value="CARRIER"/>
    <property type="match status" value="1"/>
</dbReference>
<evidence type="ECO:0000259" key="1">
    <source>
        <dbReference type="PROSITE" id="PS50075"/>
    </source>
</evidence>
<comment type="caution">
    <text evidence="2">The sequence shown here is derived from an EMBL/GenBank/DDBJ whole genome shotgun (WGS) entry which is preliminary data.</text>
</comment>
<dbReference type="SUPFAM" id="SSF47336">
    <property type="entry name" value="ACP-like"/>
    <property type="match status" value="1"/>
</dbReference>
<name>A0ABP7XH16_9FLAO</name>
<evidence type="ECO:0000313" key="3">
    <source>
        <dbReference type="Proteomes" id="UP001500459"/>
    </source>
</evidence>
<gene>
    <name evidence="2" type="ORF">GCM10022393_15590</name>
</gene>
<feature type="domain" description="Carrier" evidence="1">
    <location>
        <begin position="1"/>
        <end position="76"/>
    </location>
</feature>
<organism evidence="2 3">
    <name type="scientific">Aquimarina addita</name>
    <dbReference type="NCBI Taxonomy" id="870485"/>
    <lineage>
        <taxon>Bacteria</taxon>
        <taxon>Pseudomonadati</taxon>
        <taxon>Bacteroidota</taxon>
        <taxon>Flavobacteriia</taxon>
        <taxon>Flavobacteriales</taxon>
        <taxon>Flavobacteriaceae</taxon>
        <taxon>Aquimarina</taxon>
    </lineage>
</organism>
<proteinExistence type="predicted"/>
<keyword evidence="3" id="KW-1185">Reference proteome</keyword>
<sequence>MKSEELVVKSHKLWSDILKNDKICRQEDFFDQGGTSLSLIELISKTRKQFSVDLKASDFEEGLSLELYETLIIKSINQESQKVVL</sequence>
<dbReference type="Gene3D" id="1.10.1200.10">
    <property type="entry name" value="ACP-like"/>
    <property type="match status" value="1"/>
</dbReference>
<evidence type="ECO:0000313" key="2">
    <source>
        <dbReference type="EMBL" id="GAA4115466.1"/>
    </source>
</evidence>
<dbReference type="RefSeq" id="WP_344926208.1">
    <property type="nucleotide sequence ID" value="NZ_BAABCW010000005.1"/>
</dbReference>
<dbReference type="Pfam" id="PF00550">
    <property type="entry name" value="PP-binding"/>
    <property type="match status" value="1"/>
</dbReference>
<dbReference type="EMBL" id="BAABCW010000005">
    <property type="protein sequence ID" value="GAA4115466.1"/>
    <property type="molecule type" value="Genomic_DNA"/>
</dbReference>
<dbReference type="Proteomes" id="UP001500459">
    <property type="component" value="Unassembled WGS sequence"/>
</dbReference>
<dbReference type="InterPro" id="IPR009081">
    <property type="entry name" value="PP-bd_ACP"/>
</dbReference>
<reference evidence="3" key="1">
    <citation type="journal article" date="2019" name="Int. J. Syst. Evol. Microbiol.">
        <title>The Global Catalogue of Microorganisms (GCM) 10K type strain sequencing project: providing services to taxonomists for standard genome sequencing and annotation.</title>
        <authorList>
            <consortium name="The Broad Institute Genomics Platform"/>
            <consortium name="The Broad Institute Genome Sequencing Center for Infectious Disease"/>
            <person name="Wu L."/>
            <person name="Ma J."/>
        </authorList>
    </citation>
    <scope>NUCLEOTIDE SEQUENCE [LARGE SCALE GENOMIC DNA]</scope>
    <source>
        <strain evidence="3">JCM 17106</strain>
    </source>
</reference>
<dbReference type="InterPro" id="IPR036736">
    <property type="entry name" value="ACP-like_sf"/>
</dbReference>